<dbReference type="PANTHER" id="PTHR48049:SF34">
    <property type="entry name" value="UDP-GLYCOSYLTRANSFERASE 79B30-LIKE"/>
    <property type="match status" value="1"/>
</dbReference>
<evidence type="ECO:0000256" key="1">
    <source>
        <dbReference type="ARBA" id="ARBA00009995"/>
    </source>
</evidence>
<sequence>MDEKKCHIAMYPWFALGHLTPYIHLANMLAKKGHKVSFLVPKNTQYKLDPFNHHPHHIAFVPITVPHIEGLPMGAETSSDVPSSLHPLIMTAMDATQENVERILKDLMVDFVFFDMAHWIPSLCRRVRVKSVNYCVITPVVIGYIFSPARRVHWDKGISESDVIHAPAGFPLSSIKFHAHEARDFTARSNMTFGSEMSLVERVYIGLSQADVLAYNGCKELDGLFRDYLQTQFQKPVLLSGPIVTDPPNDTLTEDLSSWLDRFDPCSVIYCAFGSECTLTMDQFQELLLGFELTGMPFLTALKSPVGVKSINDAIPEGLLERLEGRGLVYDGWVQQNLILQHSSVGCFVTHCGWASLSEALVNKCRLVLLPHGGDQVIHARMMSEVYRVGIEVHKGEEDGLFTKTGVCEAVKKVMDEDGEAGKEVKGNHEKIREFLLNKDVQSAYIDSFSQELQDLLGP</sequence>
<dbReference type="Proteomes" id="UP000235145">
    <property type="component" value="Unassembled WGS sequence"/>
</dbReference>
<protein>
    <recommendedName>
        <fullName evidence="4">Glycosyltransferase</fullName>
        <ecNumber evidence="4">2.4.1.-</ecNumber>
    </recommendedName>
</protein>
<dbReference type="PANTHER" id="PTHR48049">
    <property type="entry name" value="GLYCOSYLTRANSFERASE"/>
    <property type="match status" value="1"/>
</dbReference>
<dbReference type="PROSITE" id="PS00375">
    <property type="entry name" value="UDPGT"/>
    <property type="match status" value="1"/>
</dbReference>
<evidence type="ECO:0000313" key="6">
    <source>
        <dbReference type="Proteomes" id="UP000235145"/>
    </source>
</evidence>
<evidence type="ECO:0000256" key="3">
    <source>
        <dbReference type="RuleBase" id="RU003718"/>
    </source>
</evidence>
<reference evidence="5 6" key="1">
    <citation type="journal article" date="2017" name="Nat. Commun.">
        <title>Genome assembly with in vitro proximity ligation data and whole-genome triplication in lettuce.</title>
        <authorList>
            <person name="Reyes-Chin-Wo S."/>
            <person name="Wang Z."/>
            <person name="Yang X."/>
            <person name="Kozik A."/>
            <person name="Arikit S."/>
            <person name="Song C."/>
            <person name="Xia L."/>
            <person name="Froenicke L."/>
            <person name="Lavelle D.O."/>
            <person name="Truco M.J."/>
            <person name="Xia R."/>
            <person name="Zhu S."/>
            <person name="Xu C."/>
            <person name="Xu H."/>
            <person name="Xu X."/>
            <person name="Cox K."/>
            <person name="Korf I."/>
            <person name="Meyers B.C."/>
            <person name="Michelmore R.W."/>
        </authorList>
    </citation>
    <scope>NUCLEOTIDE SEQUENCE [LARGE SCALE GENOMIC DNA]</scope>
    <source>
        <strain evidence="6">cv. Salinas</strain>
        <tissue evidence="5">Seedlings</tissue>
    </source>
</reference>
<dbReference type="FunFam" id="3.40.50.2000:FF:000037">
    <property type="entry name" value="Glycosyltransferase"/>
    <property type="match status" value="1"/>
</dbReference>
<dbReference type="EC" id="2.4.1.-" evidence="4"/>
<dbReference type="FunFam" id="3.40.50.2000:FF:000087">
    <property type="entry name" value="Glycosyltransferase"/>
    <property type="match status" value="1"/>
</dbReference>
<dbReference type="GO" id="GO:0009718">
    <property type="term" value="P:anthocyanin-containing compound biosynthetic process"/>
    <property type="evidence" value="ECO:0007669"/>
    <property type="project" value="UniProtKB-ARBA"/>
</dbReference>
<dbReference type="Pfam" id="PF00201">
    <property type="entry name" value="UDPGT"/>
    <property type="match status" value="1"/>
</dbReference>
<evidence type="ECO:0000256" key="2">
    <source>
        <dbReference type="ARBA" id="ARBA00022679"/>
    </source>
</evidence>
<evidence type="ECO:0000256" key="4">
    <source>
        <dbReference type="RuleBase" id="RU362057"/>
    </source>
</evidence>
<keyword evidence="6" id="KW-1185">Reference proteome</keyword>
<keyword evidence="3" id="KW-0328">Glycosyltransferase</keyword>
<dbReference type="SUPFAM" id="SSF53756">
    <property type="entry name" value="UDP-Glycosyltransferase/glycogen phosphorylase"/>
    <property type="match status" value="1"/>
</dbReference>
<dbReference type="CDD" id="cd03784">
    <property type="entry name" value="GT1_Gtf-like"/>
    <property type="match status" value="1"/>
</dbReference>
<proteinExistence type="inferred from homology"/>
<comment type="similarity">
    <text evidence="1 3">Belongs to the UDP-glycosyltransferase family.</text>
</comment>
<accession>A0A9R1XNU0</accession>
<dbReference type="EMBL" id="NBSK02000002">
    <property type="protein sequence ID" value="KAJ0221815.1"/>
    <property type="molecule type" value="Genomic_DNA"/>
</dbReference>
<name>A0A9R1XNU0_LACSA</name>
<dbReference type="GO" id="GO:0035251">
    <property type="term" value="F:UDP-glucosyltransferase activity"/>
    <property type="evidence" value="ECO:0000318"/>
    <property type="project" value="GO_Central"/>
</dbReference>
<comment type="caution">
    <text evidence="5">The sequence shown here is derived from an EMBL/GenBank/DDBJ whole genome shotgun (WGS) entry which is preliminary data.</text>
</comment>
<organism evidence="5 6">
    <name type="scientific">Lactuca sativa</name>
    <name type="common">Garden lettuce</name>
    <dbReference type="NCBI Taxonomy" id="4236"/>
    <lineage>
        <taxon>Eukaryota</taxon>
        <taxon>Viridiplantae</taxon>
        <taxon>Streptophyta</taxon>
        <taxon>Embryophyta</taxon>
        <taxon>Tracheophyta</taxon>
        <taxon>Spermatophyta</taxon>
        <taxon>Magnoliopsida</taxon>
        <taxon>eudicotyledons</taxon>
        <taxon>Gunneridae</taxon>
        <taxon>Pentapetalae</taxon>
        <taxon>asterids</taxon>
        <taxon>campanulids</taxon>
        <taxon>Asterales</taxon>
        <taxon>Asteraceae</taxon>
        <taxon>Cichorioideae</taxon>
        <taxon>Cichorieae</taxon>
        <taxon>Lactucinae</taxon>
        <taxon>Lactuca</taxon>
    </lineage>
</organism>
<gene>
    <name evidence="5" type="ORF">LSAT_V11C200073910</name>
</gene>
<dbReference type="InterPro" id="IPR050481">
    <property type="entry name" value="UDP-glycosyltransf_plant"/>
</dbReference>
<keyword evidence="2 3" id="KW-0808">Transferase</keyword>
<dbReference type="AlphaFoldDB" id="A0A9R1XNU0"/>
<dbReference type="OrthoDB" id="5835829at2759"/>
<dbReference type="InterPro" id="IPR035595">
    <property type="entry name" value="UDP_glycos_trans_CS"/>
</dbReference>
<dbReference type="InterPro" id="IPR002213">
    <property type="entry name" value="UDP_glucos_trans"/>
</dbReference>
<evidence type="ECO:0000313" key="5">
    <source>
        <dbReference type="EMBL" id="KAJ0221815.1"/>
    </source>
</evidence>
<dbReference type="Gene3D" id="3.40.50.2000">
    <property type="entry name" value="Glycogen Phosphorylase B"/>
    <property type="match status" value="2"/>
</dbReference>